<accession>X0VAC2</accession>
<comment type="caution">
    <text evidence="1">The sequence shown here is derived from an EMBL/GenBank/DDBJ whole genome shotgun (WGS) entry which is preliminary data.</text>
</comment>
<sequence>MIGTVWVSLFFFNVAFADQTITDRIEIDDDNIPADIAADDLFGYQIESIGDLDGDGINDLATVKFRDDSGEANAGSILILFMNSDGSVDSTAEIT</sequence>
<feature type="non-terminal residue" evidence="1">
    <location>
        <position position="95"/>
    </location>
</feature>
<evidence type="ECO:0000313" key="1">
    <source>
        <dbReference type="EMBL" id="GAG09438.1"/>
    </source>
</evidence>
<reference evidence="1" key="1">
    <citation type="journal article" date="2014" name="Front. Microbiol.">
        <title>High frequency of phylogenetically diverse reductive dehalogenase-homologous genes in deep subseafloor sedimentary metagenomes.</title>
        <authorList>
            <person name="Kawai M."/>
            <person name="Futagami T."/>
            <person name="Toyoda A."/>
            <person name="Takaki Y."/>
            <person name="Nishi S."/>
            <person name="Hori S."/>
            <person name="Arai W."/>
            <person name="Tsubouchi T."/>
            <person name="Morono Y."/>
            <person name="Uchiyama I."/>
            <person name="Ito T."/>
            <person name="Fujiyama A."/>
            <person name="Inagaki F."/>
            <person name="Takami H."/>
        </authorList>
    </citation>
    <scope>NUCLEOTIDE SEQUENCE</scope>
    <source>
        <strain evidence="1">Expedition CK06-06</strain>
    </source>
</reference>
<dbReference type="SUPFAM" id="SSF69318">
    <property type="entry name" value="Integrin alpha N-terminal domain"/>
    <property type="match status" value="1"/>
</dbReference>
<name>X0VAC2_9ZZZZ</name>
<dbReference type="InterPro" id="IPR028994">
    <property type="entry name" value="Integrin_alpha_N"/>
</dbReference>
<protein>
    <submittedName>
        <fullName evidence="1">Uncharacterized protein</fullName>
    </submittedName>
</protein>
<dbReference type="Gene3D" id="2.130.10.130">
    <property type="entry name" value="Integrin alpha, N-terminal"/>
    <property type="match status" value="1"/>
</dbReference>
<organism evidence="1">
    <name type="scientific">marine sediment metagenome</name>
    <dbReference type="NCBI Taxonomy" id="412755"/>
    <lineage>
        <taxon>unclassified sequences</taxon>
        <taxon>metagenomes</taxon>
        <taxon>ecological metagenomes</taxon>
    </lineage>
</organism>
<proteinExistence type="predicted"/>
<dbReference type="EMBL" id="BARS01020622">
    <property type="protein sequence ID" value="GAG09438.1"/>
    <property type="molecule type" value="Genomic_DNA"/>
</dbReference>
<gene>
    <name evidence="1" type="ORF">S01H1_33224</name>
</gene>
<dbReference type="AlphaFoldDB" id="X0VAC2"/>